<dbReference type="Proteomes" id="UP000276133">
    <property type="component" value="Unassembled WGS sequence"/>
</dbReference>
<evidence type="ECO:0000313" key="2">
    <source>
        <dbReference type="Proteomes" id="UP000276133"/>
    </source>
</evidence>
<accession>A0A3M7PZY6</accession>
<dbReference type="Gene3D" id="3.40.630.30">
    <property type="match status" value="1"/>
</dbReference>
<keyword evidence="2" id="KW-1185">Reference proteome</keyword>
<dbReference type="SUPFAM" id="SSF55729">
    <property type="entry name" value="Acyl-CoA N-acyltransferases (Nat)"/>
    <property type="match status" value="1"/>
</dbReference>
<dbReference type="OrthoDB" id="6021986at2759"/>
<dbReference type="AlphaFoldDB" id="A0A3M7PZY6"/>
<dbReference type="STRING" id="10195.A0A3M7PZY6"/>
<organism evidence="1 2">
    <name type="scientific">Brachionus plicatilis</name>
    <name type="common">Marine rotifer</name>
    <name type="synonym">Brachionus muelleri</name>
    <dbReference type="NCBI Taxonomy" id="10195"/>
    <lineage>
        <taxon>Eukaryota</taxon>
        <taxon>Metazoa</taxon>
        <taxon>Spiralia</taxon>
        <taxon>Gnathifera</taxon>
        <taxon>Rotifera</taxon>
        <taxon>Eurotatoria</taxon>
        <taxon>Monogononta</taxon>
        <taxon>Pseudotrocha</taxon>
        <taxon>Ploima</taxon>
        <taxon>Brachionidae</taxon>
        <taxon>Brachionus</taxon>
    </lineage>
</organism>
<reference evidence="1 2" key="1">
    <citation type="journal article" date="2018" name="Sci. Rep.">
        <title>Genomic signatures of local adaptation to the degree of environmental predictability in rotifers.</title>
        <authorList>
            <person name="Franch-Gras L."/>
            <person name="Hahn C."/>
            <person name="Garcia-Roger E.M."/>
            <person name="Carmona M.J."/>
            <person name="Serra M."/>
            <person name="Gomez A."/>
        </authorList>
    </citation>
    <scope>NUCLEOTIDE SEQUENCE [LARGE SCALE GENOMIC DNA]</scope>
    <source>
        <strain evidence="1">HYR1</strain>
    </source>
</reference>
<dbReference type="InterPro" id="IPR016181">
    <property type="entry name" value="Acyl_CoA_acyltransferase"/>
</dbReference>
<sequence length="512" mass="57939">MLYKNDCNLNSSYNESDLEPAAVEQEPPNESNVVEKAYVSEATVVDVHLPEMVTQKFDSSQLRLKSDLKRLKSADAFWKLGLANANPMDTSTKSNFLFASDLGYIGKAQFTKDNKVINARIYSIRIGRVCDQISNKKSVQNFAKQIFNVQRLNDVIHCVTGLYSLSLPDIGERAIYECLCSHKAFTICVLKDAENGRQNDAQEDLEPYSSDDCLSAVEESLNQSANIFEGLFSDVSSDESDQDLDDDDLKPFTAGLRSFIQNKKLNECSLVKNLLACATLERVNSYQLPGQDESIIDLQLLAVRNKYRGFSIGKHLISLILNRRLVGNYDAIVTCSDSNAIKFYEKFSFSIDPILNSKYSHIGDIWTDATKMCYIPAYGSLGETAVQLKPLIRNVESDADLERSFEGHDEKICEAWAEGADAEHSAFIGELTNMERDFKKWQKLMFSSYQFQSKIFFKFKQEILNLKANICAKDSIIEELKIKNTLLLKSNKLLQMKLDDLECKQQFSHHDS</sequence>
<evidence type="ECO:0008006" key="3">
    <source>
        <dbReference type="Google" id="ProtNLM"/>
    </source>
</evidence>
<gene>
    <name evidence="1" type="ORF">BpHYR1_029833</name>
</gene>
<evidence type="ECO:0000313" key="1">
    <source>
        <dbReference type="EMBL" id="RNA04228.1"/>
    </source>
</evidence>
<protein>
    <recommendedName>
        <fullName evidence="3">N-acetyltransferase domain-containing protein</fullName>
    </recommendedName>
</protein>
<proteinExistence type="predicted"/>
<comment type="caution">
    <text evidence="1">The sequence shown here is derived from an EMBL/GenBank/DDBJ whole genome shotgun (WGS) entry which is preliminary data.</text>
</comment>
<dbReference type="EMBL" id="REGN01008190">
    <property type="protein sequence ID" value="RNA04228.1"/>
    <property type="molecule type" value="Genomic_DNA"/>
</dbReference>
<name>A0A3M7PZY6_BRAPC</name>